<accession>A0A1G6SEX8</accession>
<reference evidence="2 3" key="1">
    <citation type="submission" date="2016-09" db="EMBL/GenBank/DDBJ databases">
        <authorList>
            <person name="Capua I."/>
            <person name="De Benedictis P."/>
            <person name="Joannis T."/>
            <person name="Lombin L.H."/>
            <person name="Cattoli G."/>
        </authorList>
    </citation>
    <scope>NUCLEOTIDE SEQUENCE [LARGE SCALE GENOMIC DNA]</scope>
    <source>
        <strain evidence="2 3">A7P-90m</strain>
    </source>
</reference>
<name>A0A1G6SEX8_9BACT</name>
<keyword evidence="3" id="KW-1185">Reference proteome</keyword>
<keyword evidence="1" id="KW-0812">Transmembrane</keyword>
<keyword evidence="1" id="KW-0472">Membrane</keyword>
<feature type="transmembrane region" description="Helical" evidence="1">
    <location>
        <begin position="12"/>
        <end position="31"/>
    </location>
</feature>
<evidence type="ECO:0000313" key="3">
    <source>
        <dbReference type="Proteomes" id="UP000199452"/>
    </source>
</evidence>
<dbReference type="Proteomes" id="UP000199452">
    <property type="component" value="Unassembled WGS sequence"/>
</dbReference>
<keyword evidence="1" id="KW-1133">Transmembrane helix</keyword>
<dbReference type="RefSeq" id="WP_092440841.1">
    <property type="nucleotide sequence ID" value="NZ_FMYP01000093.1"/>
</dbReference>
<gene>
    <name evidence="2" type="ORF">SAMN05216323_10939</name>
</gene>
<dbReference type="EMBL" id="FMYP01000093">
    <property type="protein sequence ID" value="SDD15432.1"/>
    <property type="molecule type" value="Genomic_DNA"/>
</dbReference>
<proteinExistence type="predicted"/>
<dbReference type="STRING" id="1640674.SAMN05216323_10939"/>
<sequence>MDKRITKGLTTVKSVYIVATIALIVLIYILIDEYNEVDDRKRNSQYTIGLTIKIVGTAKSGNNVFYSYKVNGIQYDGLTHIGYNDYFIIPNGRYYVVYSSKHPDNGEMLIHNPVPYAIQQAPPEGWNSIPVPK</sequence>
<evidence type="ECO:0000313" key="2">
    <source>
        <dbReference type="EMBL" id="SDD15432.1"/>
    </source>
</evidence>
<organism evidence="2 3">
    <name type="scientific">Williamwhitmania taraxaci</name>
    <dbReference type="NCBI Taxonomy" id="1640674"/>
    <lineage>
        <taxon>Bacteria</taxon>
        <taxon>Pseudomonadati</taxon>
        <taxon>Bacteroidota</taxon>
        <taxon>Bacteroidia</taxon>
        <taxon>Bacteroidales</taxon>
        <taxon>Williamwhitmaniaceae</taxon>
        <taxon>Williamwhitmania</taxon>
    </lineage>
</organism>
<dbReference type="OrthoDB" id="1380281at2"/>
<evidence type="ECO:0000256" key="1">
    <source>
        <dbReference type="SAM" id="Phobius"/>
    </source>
</evidence>
<protein>
    <submittedName>
        <fullName evidence="2">Uncharacterized protein</fullName>
    </submittedName>
</protein>
<dbReference type="AlphaFoldDB" id="A0A1G6SEX8"/>